<evidence type="ECO:0000313" key="2">
    <source>
        <dbReference type="Proteomes" id="UP001265746"/>
    </source>
</evidence>
<organism evidence="1 2">
    <name type="scientific">Phomopsis amygdali</name>
    <name type="common">Fusicoccum amygdali</name>
    <dbReference type="NCBI Taxonomy" id="1214568"/>
    <lineage>
        <taxon>Eukaryota</taxon>
        <taxon>Fungi</taxon>
        <taxon>Dikarya</taxon>
        <taxon>Ascomycota</taxon>
        <taxon>Pezizomycotina</taxon>
        <taxon>Sordariomycetes</taxon>
        <taxon>Sordariomycetidae</taxon>
        <taxon>Diaporthales</taxon>
        <taxon>Diaporthaceae</taxon>
        <taxon>Diaporthe</taxon>
    </lineage>
</organism>
<proteinExistence type="predicted"/>
<gene>
    <name evidence="1" type="ORF">N8I77_011830</name>
</gene>
<comment type="caution">
    <text evidence="1">The sequence shown here is derived from an EMBL/GenBank/DDBJ whole genome shotgun (WGS) entry which is preliminary data.</text>
</comment>
<reference evidence="1" key="1">
    <citation type="submission" date="2023-06" db="EMBL/GenBank/DDBJ databases">
        <authorList>
            <person name="Noh H."/>
        </authorList>
    </citation>
    <scope>NUCLEOTIDE SEQUENCE</scope>
    <source>
        <strain evidence="1">DUCC20226</strain>
    </source>
</reference>
<keyword evidence="2" id="KW-1185">Reference proteome</keyword>
<dbReference type="EMBL" id="JAUJFL010000008">
    <property type="protein sequence ID" value="KAK2598410.1"/>
    <property type="molecule type" value="Genomic_DNA"/>
</dbReference>
<dbReference type="AlphaFoldDB" id="A0AAD9VXU2"/>
<evidence type="ECO:0000313" key="1">
    <source>
        <dbReference type="EMBL" id="KAK2598410.1"/>
    </source>
</evidence>
<accession>A0AAD9VXU2</accession>
<protein>
    <submittedName>
        <fullName evidence="1">Uncharacterized protein</fullName>
    </submittedName>
</protein>
<dbReference type="Proteomes" id="UP001265746">
    <property type="component" value="Unassembled WGS sequence"/>
</dbReference>
<sequence>MFGYRITDEVREHMFDRWSQKNLQSMADYHDWTVPELKERLLEFAAFHDIDTLDSFLVGSNGKVNTISQLDGAPDGVMDCDTIDDPRTPTMSSPMSRQSDDSESIFDFRASLLTTPLSQHTPTKLSYNASPNKHEDSKYTRLMCQTDGFSSGLTKTLADVQVPSDGSVVSIDGRPIVRLFDPEMSLRHRDVSDENLLAYNHKKSVMNLCGIEPSTGALQIDPQTLVISIEGVVCEDGQAGAAVFFHQNSPWNTVTCVESTMPQTKENAKLEALYVALHMIRSTAAVDPFLKAVRIMCVGREFCIANTMEEPNLGGADREAVEKWLQEVDEATFWEINQFWKDIAKGGNGQRALDVRLWNVSDETVRPVTEMTLAYMYERHDHDWYRENGKAHDHFEVHSPKDLKSSSYGKWSSIANAKAMLEESLGQRSIFAPQAVIDRGPRAVSQWITETKAQLQQDFLYTILAPDSRREINDEVRSSRGELQSTEEFLKAHARSTRIMVFEEEAQERINKFMAEQRVIWQNNPEQDQYRAYGSTGGNQDDETGEDGLIADKLVKQVLEMDWE</sequence>
<name>A0AAD9VXU2_PHOAM</name>